<evidence type="ECO:0000256" key="1">
    <source>
        <dbReference type="ARBA" id="ARBA00004651"/>
    </source>
</evidence>
<name>A0ABV2BPS9_9GAMM</name>
<gene>
    <name evidence="5" type="ORF">ABVT43_02305</name>
</gene>
<evidence type="ECO:0000259" key="4">
    <source>
        <dbReference type="Pfam" id="PF00924"/>
    </source>
</evidence>
<evidence type="ECO:0000313" key="6">
    <source>
        <dbReference type="Proteomes" id="UP001548189"/>
    </source>
</evidence>
<feature type="transmembrane region" description="Helical" evidence="3">
    <location>
        <begin position="131"/>
        <end position="152"/>
    </location>
</feature>
<evidence type="ECO:0000256" key="2">
    <source>
        <dbReference type="ARBA" id="ARBA00022475"/>
    </source>
</evidence>
<dbReference type="Pfam" id="PF00924">
    <property type="entry name" value="MS_channel_2nd"/>
    <property type="match status" value="1"/>
</dbReference>
<comment type="caution">
    <text evidence="3">Lacks conserved residue(s) required for the propagation of feature annotation.</text>
</comment>
<dbReference type="RefSeq" id="WP_353873499.1">
    <property type="nucleotide sequence ID" value="NZ_JBEVCJ010000002.1"/>
</dbReference>
<keyword evidence="3" id="KW-0472">Membrane</keyword>
<protein>
    <recommendedName>
        <fullName evidence="3">Small-conductance mechanosensitive channel</fullName>
    </recommendedName>
</protein>
<proteinExistence type="inferred from homology"/>
<dbReference type="PANTHER" id="PTHR30221:SF1">
    <property type="entry name" value="SMALL-CONDUCTANCE MECHANOSENSITIVE CHANNEL"/>
    <property type="match status" value="1"/>
</dbReference>
<keyword evidence="3" id="KW-0813">Transport</keyword>
<dbReference type="InterPro" id="IPR045275">
    <property type="entry name" value="MscS_archaea/bacteria_type"/>
</dbReference>
<comment type="subcellular location">
    <subcellularLocation>
        <location evidence="3">Cell inner membrane</location>
        <topology evidence="3">Multi-pass membrane protein</topology>
    </subcellularLocation>
    <subcellularLocation>
        <location evidence="1">Cell membrane</location>
        <topology evidence="1">Multi-pass membrane protein</topology>
    </subcellularLocation>
</comment>
<dbReference type="SUPFAM" id="SSF50182">
    <property type="entry name" value="Sm-like ribonucleoproteins"/>
    <property type="match status" value="1"/>
</dbReference>
<dbReference type="InterPro" id="IPR011066">
    <property type="entry name" value="MscS_channel_C_sf"/>
</dbReference>
<keyword evidence="3" id="KW-0812">Transmembrane</keyword>
<keyword evidence="3" id="KW-0997">Cell inner membrane</keyword>
<evidence type="ECO:0000313" key="5">
    <source>
        <dbReference type="EMBL" id="MET1253949.1"/>
    </source>
</evidence>
<comment type="caution">
    <text evidence="5">The sequence shown here is derived from an EMBL/GenBank/DDBJ whole genome shotgun (WGS) entry which is preliminary data.</text>
</comment>
<evidence type="ECO:0000256" key="3">
    <source>
        <dbReference type="RuleBase" id="RU369025"/>
    </source>
</evidence>
<dbReference type="EMBL" id="JBEVCJ010000002">
    <property type="protein sequence ID" value="MET1253949.1"/>
    <property type="molecule type" value="Genomic_DNA"/>
</dbReference>
<accession>A0ABV2BPS9</accession>
<reference evidence="5 6" key="1">
    <citation type="submission" date="2024-06" db="EMBL/GenBank/DDBJ databases">
        <authorList>
            <person name="Li F."/>
        </authorList>
    </citation>
    <scope>NUCLEOTIDE SEQUENCE [LARGE SCALE GENOMIC DNA]</scope>
    <source>
        <strain evidence="5 6">GXAS 311</strain>
    </source>
</reference>
<feature type="transmembrane region" description="Helical" evidence="3">
    <location>
        <begin position="158"/>
        <end position="178"/>
    </location>
</feature>
<feature type="transmembrane region" description="Helical" evidence="3">
    <location>
        <begin position="12"/>
        <end position="36"/>
    </location>
</feature>
<comment type="subunit">
    <text evidence="3">Homoheptamer.</text>
</comment>
<comment type="similarity">
    <text evidence="3">Belongs to the MscS (TC 1.A.23) family.</text>
</comment>
<comment type="function">
    <text evidence="3">Mechanosensitive channel that participates in the regulation of osmotic pressure changes within the cell, opening in response to stretch forces in the membrane lipid bilayer, without the need for other proteins. Contributes to normal resistance to hypoosmotic shock. Forms an ion channel of 1.0 nanosiemens conductance with a slight preference for anions.</text>
</comment>
<dbReference type="InterPro" id="IPR006685">
    <property type="entry name" value="MscS_channel_2nd"/>
</dbReference>
<dbReference type="InterPro" id="IPR010920">
    <property type="entry name" value="LSM_dom_sf"/>
</dbReference>
<dbReference type="PANTHER" id="PTHR30221">
    <property type="entry name" value="SMALL-CONDUCTANCE MECHANOSENSITIVE CHANNEL"/>
    <property type="match status" value="1"/>
</dbReference>
<feature type="transmembrane region" description="Helical" evidence="3">
    <location>
        <begin position="86"/>
        <end position="103"/>
    </location>
</feature>
<dbReference type="SUPFAM" id="SSF82689">
    <property type="entry name" value="Mechanosensitive channel protein MscS (YggB), C-terminal domain"/>
    <property type="match status" value="1"/>
</dbReference>
<keyword evidence="2" id="KW-1003">Cell membrane</keyword>
<feature type="domain" description="Mechanosensitive ion channel MscS" evidence="4">
    <location>
        <begin position="180"/>
        <end position="242"/>
    </location>
</feature>
<keyword evidence="6" id="KW-1185">Reference proteome</keyword>
<keyword evidence="3" id="KW-1133">Transmembrane helix</keyword>
<feature type="transmembrane region" description="Helical" evidence="3">
    <location>
        <begin position="57"/>
        <end position="80"/>
    </location>
</feature>
<sequence length="356" mass="40271">MFESLTSALVSLPFSLLDYLVIGMNLLVFLFAGYILNKNQRVKNRNNNHHRMTGLRAINLVLFLIYAVTGLVELVFSIEISHLQQISQTGLTILVAYIIYHYLQSSIIKRFGKNKEIDGEIYHSESYASEIIGLIGLILVGSIALLIIINIWNLNSWLQTTSVLGGILLILFAAREYFLGDMINGLIMHYNDSIEAGAVIRVKQFDILGVVIQITLTQTKIRDLVQKHEISISNSKLRNAIIETISNSSKKGFKDYLDFKIGYDQSPEQVETFLLSVWTKAIEQEIGLNKDTQPKVCVIDNGDHAVTWRLLYYVNNPYRILEARNHLQTTAFDLSRLEKIGLNTPVTHQILSGTVN</sequence>
<keyword evidence="3" id="KW-0407">Ion channel</keyword>
<organism evidence="5 6">
    <name type="scientific">Aliikangiella maris</name>
    <dbReference type="NCBI Taxonomy" id="3162458"/>
    <lineage>
        <taxon>Bacteria</taxon>
        <taxon>Pseudomonadati</taxon>
        <taxon>Pseudomonadota</taxon>
        <taxon>Gammaproteobacteria</taxon>
        <taxon>Oceanospirillales</taxon>
        <taxon>Pleioneaceae</taxon>
        <taxon>Aliikangiella</taxon>
    </lineage>
</organism>
<dbReference type="Proteomes" id="UP001548189">
    <property type="component" value="Unassembled WGS sequence"/>
</dbReference>
<keyword evidence="3" id="KW-0406">Ion transport</keyword>